<feature type="transmembrane region" description="Helical" evidence="2">
    <location>
        <begin position="109"/>
        <end position="129"/>
    </location>
</feature>
<dbReference type="EMBL" id="BNAJ01000001">
    <property type="protein sequence ID" value="GHF33608.1"/>
    <property type="molecule type" value="Genomic_DNA"/>
</dbReference>
<proteinExistence type="predicted"/>
<dbReference type="Pfam" id="PF02517">
    <property type="entry name" value="Rce1-like"/>
    <property type="match status" value="1"/>
</dbReference>
<dbReference type="GO" id="GO:0004175">
    <property type="term" value="F:endopeptidase activity"/>
    <property type="evidence" value="ECO:0007669"/>
    <property type="project" value="UniProtKB-ARBA"/>
</dbReference>
<dbReference type="GO" id="GO:0080120">
    <property type="term" value="P:CAAX-box protein maturation"/>
    <property type="evidence" value="ECO:0007669"/>
    <property type="project" value="UniProtKB-ARBA"/>
</dbReference>
<gene>
    <name evidence="4" type="ORF">GCM10017781_07960</name>
    <name evidence="5" type="ORF">HNQ07_000245</name>
</gene>
<evidence type="ECO:0000256" key="2">
    <source>
        <dbReference type="SAM" id="Phobius"/>
    </source>
</evidence>
<sequence length="337" mass="34596">MTWPDTPSVPPEVHPGANVPHGAPGVRAVDGNRAALTLLIVQNVVAALGVGLDVPAGGRTVHVGLNLPLGSALLLSFAVLAVVAFTAFRPAMRALMHDTRWRTPPSWGLALAAFVLAFLVSRAFALAYVSFFPDSVSAVPQFLTTGPSLVPMLLAAGVLVPLAEEVAFRGLMLRGQERAAGFTVAALATTAAFAVAHGVPASVAGILPLAYVLARLVQHTGSVWNSVIVHALNNTLSVGLGSFLAGKNLGDATQAGAVLGSSSLKVPLAIGSLLFGVVVLVVLHLWLTPRSDPQERSAPGPWLSGAYVVIVLFGVGAMLATFPAVTQLFGSLRGATP</sequence>
<comment type="caution">
    <text evidence="5">The sequence shown here is derived from an EMBL/GenBank/DDBJ whole genome shotgun (WGS) entry which is preliminary data.</text>
</comment>
<reference evidence="5 6" key="3">
    <citation type="submission" date="2020-08" db="EMBL/GenBank/DDBJ databases">
        <title>Genomic Encyclopedia of Type Strains, Phase IV (KMG-IV): sequencing the most valuable type-strain genomes for metagenomic binning, comparative biology and taxonomic classification.</title>
        <authorList>
            <person name="Goeker M."/>
        </authorList>
    </citation>
    <scope>NUCLEOTIDE SEQUENCE [LARGE SCALE GENOMIC DNA]</scope>
    <source>
        <strain evidence="5 6">DSM 27521</strain>
    </source>
</reference>
<feature type="transmembrane region" description="Helical" evidence="2">
    <location>
        <begin position="266"/>
        <end position="287"/>
    </location>
</feature>
<reference evidence="4" key="4">
    <citation type="submission" date="2024-05" db="EMBL/GenBank/DDBJ databases">
        <authorList>
            <person name="Sun Q."/>
            <person name="Zhou Y."/>
        </authorList>
    </citation>
    <scope>NUCLEOTIDE SEQUENCE</scope>
    <source>
        <strain evidence="4">CGMCC 1.18437</strain>
    </source>
</reference>
<feature type="transmembrane region" description="Helical" evidence="2">
    <location>
        <begin position="180"/>
        <end position="211"/>
    </location>
</feature>
<feature type="region of interest" description="Disordered" evidence="1">
    <location>
        <begin position="1"/>
        <end position="22"/>
    </location>
</feature>
<feature type="transmembrane region" description="Helical" evidence="2">
    <location>
        <begin position="307"/>
        <end position="329"/>
    </location>
</feature>
<evidence type="ECO:0000259" key="3">
    <source>
        <dbReference type="Pfam" id="PF02517"/>
    </source>
</evidence>
<reference evidence="7" key="2">
    <citation type="journal article" date="2019" name="Int. J. Syst. Evol. Microbiol.">
        <title>The Global Catalogue of Microorganisms (GCM) 10K type strain sequencing project: providing services to taxonomists for standard genome sequencing and annotation.</title>
        <authorList>
            <consortium name="The Broad Institute Genomics Platform"/>
            <consortium name="The Broad Institute Genome Sequencing Center for Infectious Disease"/>
            <person name="Wu L."/>
            <person name="Ma J."/>
        </authorList>
    </citation>
    <scope>NUCLEOTIDE SEQUENCE [LARGE SCALE GENOMIC DNA]</scope>
    <source>
        <strain evidence="7">CGMCC 1.18437</strain>
    </source>
</reference>
<keyword evidence="2" id="KW-0812">Transmembrane</keyword>
<dbReference type="AlphaFoldDB" id="A0A7W8KB15"/>
<dbReference type="InterPro" id="IPR003675">
    <property type="entry name" value="Rce1/LyrA-like_dom"/>
</dbReference>
<feature type="domain" description="CAAX prenyl protease 2/Lysostaphin resistance protein A-like" evidence="3">
    <location>
        <begin position="148"/>
        <end position="235"/>
    </location>
</feature>
<evidence type="ECO:0000313" key="6">
    <source>
        <dbReference type="Proteomes" id="UP000539473"/>
    </source>
</evidence>
<keyword evidence="2" id="KW-0472">Membrane</keyword>
<evidence type="ECO:0000313" key="4">
    <source>
        <dbReference type="EMBL" id="GHF33608.1"/>
    </source>
</evidence>
<organism evidence="5 6">
    <name type="scientific">Deinococcus metalli</name>
    <dbReference type="NCBI Taxonomy" id="1141878"/>
    <lineage>
        <taxon>Bacteria</taxon>
        <taxon>Thermotogati</taxon>
        <taxon>Deinococcota</taxon>
        <taxon>Deinococci</taxon>
        <taxon>Deinococcales</taxon>
        <taxon>Deinococcaceae</taxon>
        <taxon>Deinococcus</taxon>
    </lineage>
</organism>
<keyword evidence="7" id="KW-1185">Reference proteome</keyword>
<evidence type="ECO:0000313" key="5">
    <source>
        <dbReference type="EMBL" id="MBB5374801.1"/>
    </source>
</evidence>
<dbReference type="Proteomes" id="UP000619376">
    <property type="component" value="Unassembled WGS sequence"/>
</dbReference>
<name>A0A7W8KB15_9DEIO</name>
<reference evidence="4" key="1">
    <citation type="journal article" date="2014" name="Int. J. Syst. Evol. Microbiol.">
        <title>Complete genome of a new Firmicutes species belonging to the dominant human colonic microbiota ('Ruminococcus bicirculans') reveals two chromosomes and a selective capacity to utilize plant glucans.</title>
        <authorList>
            <consortium name="NISC Comparative Sequencing Program"/>
            <person name="Wegmann U."/>
            <person name="Louis P."/>
            <person name="Goesmann A."/>
            <person name="Henrissat B."/>
            <person name="Duncan S.H."/>
            <person name="Flint H.J."/>
        </authorList>
    </citation>
    <scope>NUCLEOTIDE SEQUENCE</scope>
    <source>
        <strain evidence="4">CGMCC 1.18437</strain>
    </source>
</reference>
<feature type="transmembrane region" description="Helical" evidence="2">
    <location>
        <begin position="69"/>
        <end position="88"/>
    </location>
</feature>
<feature type="transmembrane region" description="Helical" evidence="2">
    <location>
        <begin position="223"/>
        <end position="245"/>
    </location>
</feature>
<keyword evidence="2" id="KW-1133">Transmembrane helix</keyword>
<feature type="transmembrane region" description="Helical" evidence="2">
    <location>
        <begin position="149"/>
        <end position="168"/>
    </location>
</feature>
<protein>
    <recommendedName>
        <fullName evidence="3">CAAX prenyl protease 2/Lysostaphin resistance protein A-like domain-containing protein</fullName>
    </recommendedName>
</protein>
<evidence type="ECO:0000256" key="1">
    <source>
        <dbReference type="SAM" id="MobiDB-lite"/>
    </source>
</evidence>
<dbReference type="EMBL" id="JACHFK010000001">
    <property type="protein sequence ID" value="MBB5374801.1"/>
    <property type="molecule type" value="Genomic_DNA"/>
</dbReference>
<dbReference type="Proteomes" id="UP000539473">
    <property type="component" value="Unassembled WGS sequence"/>
</dbReference>
<accession>A0A7W8KB15</accession>
<evidence type="ECO:0000313" key="7">
    <source>
        <dbReference type="Proteomes" id="UP000619376"/>
    </source>
</evidence>
<dbReference type="RefSeq" id="WP_184109045.1">
    <property type="nucleotide sequence ID" value="NZ_BNAJ01000001.1"/>
</dbReference>